<proteinExistence type="predicted"/>
<feature type="region of interest" description="Disordered" evidence="1">
    <location>
        <begin position="1"/>
        <end position="37"/>
    </location>
</feature>
<sequence length="202" mass="23570">MSTPEVTAMEFPSPPPTSSTVYKRRNDQTEEDRSIKNLTKDQQITAETEWPQFIHPDGGIIKITPWGTIRQYTDPITNEPITKFEDCNLEDYSFRLENIEKIYQTPDTPQSIYNKKGGRALRLSPSDDAEGYVIEGYRELQLAEILPKLLQQQQQQHQQFLPEHENYFGMTDEEHMEEYGNAEDYGHMEEFGFNHDGDEEML</sequence>
<evidence type="ECO:0000313" key="2">
    <source>
        <dbReference type="EMBL" id="RCK65330.1"/>
    </source>
</evidence>
<gene>
    <name evidence="2" type="ORF">Cantr_01071</name>
</gene>
<dbReference type="EMBL" id="QLNQ01000020">
    <property type="protein sequence ID" value="RCK65330.1"/>
    <property type="molecule type" value="Genomic_DNA"/>
</dbReference>
<evidence type="ECO:0000256" key="1">
    <source>
        <dbReference type="SAM" id="MobiDB-lite"/>
    </source>
</evidence>
<protein>
    <submittedName>
        <fullName evidence="2">Uncharacterized protein</fullName>
    </submittedName>
</protein>
<name>A0A367YI08_9ASCO</name>
<keyword evidence="3" id="KW-1185">Reference proteome</keyword>
<dbReference type="AlphaFoldDB" id="A0A367YI08"/>
<dbReference type="Proteomes" id="UP000253472">
    <property type="component" value="Unassembled WGS sequence"/>
</dbReference>
<organism evidence="2 3">
    <name type="scientific">Candida viswanathii</name>
    <dbReference type="NCBI Taxonomy" id="5486"/>
    <lineage>
        <taxon>Eukaryota</taxon>
        <taxon>Fungi</taxon>
        <taxon>Dikarya</taxon>
        <taxon>Ascomycota</taxon>
        <taxon>Saccharomycotina</taxon>
        <taxon>Pichiomycetes</taxon>
        <taxon>Debaryomycetaceae</taxon>
        <taxon>Candida/Lodderomyces clade</taxon>
        <taxon>Candida</taxon>
    </lineage>
</organism>
<comment type="caution">
    <text evidence="2">The sequence shown here is derived from an EMBL/GenBank/DDBJ whole genome shotgun (WGS) entry which is preliminary data.</text>
</comment>
<feature type="compositionally biased region" description="Basic and acidic residues" evidence="1">
    <location>
        <begin position="24"/>
        <end position="37"/>
    </location>
</feature>
<reference evidence="2 3" key="1">
    <citation type="submission" date="2018-06" db="EMBL/GenBank/DDBJ databases">
        <title>Whole genome sequencing of Candida tropicalis (genome annotated by CSBL at Korea University).</title>
        <authorList>
            <person name="Ahn J."/>
        </authorList>
    </citation>
    <scope>NUCLEOTIDE SEQUENCE [LARGE SCALE GENOMIC DNA]</scope>
    <source>
        <strain evidence="2 3">ATCC 20962</strain>
    </source>
</reference>
<evidence type="ECO:0000313" key="3">
    <source>
        <dbReference type="Proteomes" id="UP000253472"/>
    </source>
</evidence>
<accession>A0A367YI08</accession>
<dbReference type="OrthoDB" id="3997547at2759"/>